<evidence type="ECO:0000256" key="2">
    <source>
        <dbReference type="ARBA" id="ARBA00023015"/>
    </source>
</evidence>
<keyword evidence="3" id="KW-0238">DNA-binding</keyword>
<dbReference type="Gene3D" id="1.10.10.10">
    <property type="entry name" value="Winged helix-like DNA-binding domain superfamily/Winged helix DNA-binding domain"/>
    <property type="match status" value="1"/>
</dbReference>
<sequence>MKLLQLYYFKALAEREHLTATAAELYISPPSLSAAISRLETDLGVPLFDRVGRNIRLNDKGRQFYDHVKLALDELDKGFDELQSTAAWNRNLSLRVATSTHIIWEKPFADYICKHPHVAFSHRSLSLDQLLDSAETSPYDFIITHFTDLPSAEYDSRVLIPDDCPGLIVWQHHPFASLDRISLAQAKDEPFVALSKGFSMRKYFDLLCKKAGFQPKVVAEADYSLRARLVKNEYGIALSTRTGAESIYLSGLKFIPLSEPVDTRVQTLFWRKDRKLSPQAEVFRDFLTEYFASPAAEALNPSI</sequence>
<dbReference type="Pfam" id="PF00126">
    <property type="entry name" value="HTH_1"/>
    <property type="match status" value="1"/>
</dbReference>
<dbReference type="KEGG" id="ibu:IB211_00604c"/>
<name>A0A0S2W1J2_9FIRM</name>
<dbReference type="GO" id="GO:0032993">
    <property type="term" value="C:protein-DNA complex"/>
    <property type="evidence" value="ECO:0007669"/>
    <property type="project" value="TreeGrafter"/>
</dbReference>
<keyword evidence="2" id="KW-0805">Transcription regulation</keyword>
<evidence type="ECO:0000256" key="1">
    <source>
        <dbReference type="ARBA" id="ARBA00009437"/>
    </source>
</evidence>
<dbReference type="PANTHER" id="PTHR30346">
    <property type="entry name" value="TRANSCRIPTIONAL DUAL REGULATOR HCAR-RELATED"/>
    <property type="match status" value="1"/>
</dbReference>
<dbReference type="Proteomes" id="UP000064844">
    <property type="component" value="Chromosome"/>
</dbReference>
<dbReference type="GO" id="GO:0003677">
    <property type="term" value="F:DNA binding"/>
    <property type="evidence" value="ECO:0007669"/>
    <property type="project" value="UniProtKB-KW"/>
</dbReference>
<dbReference type="InterPro" id="IPR005119">
    <property type="entry name" value="LysR_subst-bd"/>
</dbReference>
<protein>
    <submittedName>
        <fullName evidence="6">Transcriptional regulator, LysR family</fullName>
    </submittedName>
</protein>
<dbReference type="PANTHER" id="PTHR30346:SF28">
    <property type="entry name" value="HTH-TYPE TRANSCRIPTIONAL REGULATOR CYNR"/>
    <property type="match status" value="1"/>
</dbReference>
<evidence type="ECO:0000313" key="7">
    <source>
        <dbReference type="Proteomes" id="UP000064844"/>
    </source>
</evidence>
<gene>
    <name evidence="6" type="ORF">IB211_00604c</name>
</gene>
<evidence type="ECO:0000256" key="4">
    <source>
        <dbReference type="ARBA" id="ARBA00023163"/>
    </source>
</evidence>
<dbReference type="InterPro" id="IPR036390">
    <property type="entry name" value="WH_DNA-bd_sf"/>
</dbReference>
<dbReference type="InterPro" id="IPR036388">
    <property type="entry name" value="WH-like_DNA-bd_sf"/>
</dbReference>
<evidence type="ECO:0000259" key="5">
    <source>
        <dbReference type="PROSITE" id="PS50931"/>
    </source>
</evidence>
<proteinExistence type="inferred from homology"/>
<dbReference type="EMBL" id="CP011307">
    <property type="protein sequence ID" value="ALP92999.1"/>
    <property type="molecule type" value="Genomic_DNA"/>
</dbReference>
<comment type="similarity">
    <text evidence="1">Belongs to the LysR transcriptional regulatory family.</text>
</comment>
<dbReference type="eggNOG" id="COG0583">
    <property type="taxonomic scope" value="Bacteria"/>
</dbReference>
<organism evidence="6 7">
    <name type="scientific">Intestinimonas butyriciproducens</name>
    <dbReference type="NCBI Taxonomy" id="1297617"/>
    <lineage>
        <taxon>Bacteria</taxon>
        <taxon>Bacillati</taxon>
        <taxon>Bacillota</taxon>
        <taxon>Clostridia</taxon>
        <taxon>Eubacteriales</taxon>
        <taxon>Intestinimonas</taxon>
    </lineage>
</organism>
<reference evidence="6 7" key="1">
    <citation type="journal article" date="2015" name="Nat. Commun.">
        <title>Production of butyrate from lysine and the Amadori product fructoselysine by a human gut commensal.</title>
        <authorList>
            <person name="Bui T.P."/>
            <person name="Ritari J."/>
            <person name="Boeren S."/>
            <person name="de Waard P."/>
            <person name="Plugge C.M."/>
            <person name="de Vos W.M."/>
        </authorList>
    </citation>
    <scope>NUCLEOTIDE SEQUENCE [LARGE SCALE GENOMIC DNA]</scope>
    <source>
        <strain evidence="6 7">AF211</strain>
    </source>
</reference>
<evidence type="ECO:0000256" key="3">
    <source>
        <dbReference type="ARBA" id="ARBA00023125"/>
    </source>
</evidence>
<reference evidence="7" key="2">
    <citation type="submission" date="2015-04" db="EMBL/GenBank/DDBJ databases">
        <title>A butyrogenic pathway from the amino acid lysine in a human gut commensal.</title>
        <authorList>
            <person name="de Vos W.M."/>
            <person name="Bui N.T.P."/>
            <person name="Plugge C.M."/>
            <person name="Ritari J."/>
        </authorList>
    </citation>
    <scope>NUCLEOTIDE SEQUENCE [LARGE SCALE GENOMIC DNA]</scope>
    <source>
        <strain evidence="7">AF211</strain>
    </source>
</reference>
<dbReference type="STRING" id="1297617.IB211_00604c"/>
<feature type="domain" description="HTH lysR-type" evidence="5">
    <location>
        <begin position="1"/>
        <end position="58"/>
    </location>
</feature>
<dbReference type="Gene3D" id="3.40.190.290">
    <property type="match status" value="1"/>
</dbReference>
<accession>A0A0S2W1J2</accession>
<dbReference type="InterPro" id="IPR000847">
    <property type="entry name" value="LysR_HTH_N"/>
</dbReference>
<dbReference type="PROSITE" id="PS50931">
    <property type="entry name" value="HTH_LYSR"/>
    <property type="match status" value="1"/>
</dbReference>
<dbReference type="SUPFAM" id="SSF46785">
    <property type="entry name" value="Winged helix' DNA-binding domain"/>
    <property type="match status" value="1"/>
</dbReference>
<dbReference type="Pfam" id="PF03466">
    <property type="entry name" value="LysR_substrate"/>
    <property type="match status" value="1"/>
</dbReference>
<dbReference type="SUPFAM" id="SSF53850">
    <property type="entry name" value="Periplasmic binding protein-like II"/>
    <property type="match status" value="1"/>
</dbReference>
<dbReference type="AlphaFoldDB" id="A0A0S2W1J2"/>
<evidence type="ECO:0000313" key="6">
    <source>
        <dbReference type="EMBL" id="ALP92999.1"/>
    </source>
</evidence>
<dbReference type="PRINTS" id="PR00039">
    <property type="entry name" value="HTHLYSR"/>
</dbReference>
<keyword evidence="7" id="KW-1185">Reference proteome</keyword>
<keyword evidence="4" id="KW-0804">Transcription</keyword>
<dbReference type="GO" id="GO:0003700">
    <property type="term" value="F:DNA-binding transcription factor activity"/>
    <property type="evidence" value="ECO:0007669"/>
    <property type="project" value="InterPro"/>
</dbReference>
<dbReference type="RefSeq" id="WP_033118748.1">
    <property type="nucleotide sequence ID" value="NZ_CALICV010000100.1"/>
</dbReference>
<dbReference type="FunFam" id="1.10.10.10:FF:000001">
    <property type="entry name" value="LysR family transcriptional regulator"/>
    <property type="match status" value="1"/>
</dbReference>